<feature type="region of interest" description="Disordered" evidence="6">
    <location>
        <begin position="112"/>
        <end position="134"/>
    </location>
</feature>
<dbReference type="OrthoDB" id="110914at2759"/>
<keyword evidence="5" id="KW-0326">Glycosidase</keyword>
<evidence type="ECO:0000256" key="3">
    <source>
        <dbReference type="ARBA" id="ARBA00012556"/>
    </source>
</evidence>
<evidence type="ECO:0000256" key="4">
    <source>
        <dbReference type="ARBA" id="ARBA00022801"/>
    </source>
</evidence>
<keyword evidence="4" id="KW-0378">Hydrolase</keyword>
<evidence type="ECO:0000256" key="2">
    <source>
        <dbReference type="ARBA" id="ARBA00010687"/>
    </source>
</evidence>
<feature type="compositionally biased region" description="Basic residues" evidence="6">
    <location>
        <begin position="26"/>
        <end position="41"/>
    </location>
</feature>
<dbReference type="AlphaFoldDB" id="A0A1X6P7R4"/>
<accession>A0A1X6P7R4</accession>
<feature type="region of interest" description="Disordered" evidence="6">
    <location>
        <begin position="21"/>
        <end position="50"/>
    </location>
</feature>
<protein>
    <recommendedName>
        <fullName evidence="3">arabinogalactan endo-beta-1,4-galactanase</fullName>
        <ecNumber evidence="3">3.2.1.89</ecNumber>
    </recommendedName>
</protein>
<feature type="region of interest" description="Disordered" evidence="6">
    <location>
        <begin position="238"/>
        <end position="298"/>
    </location>
</feature>
<reference evidence="7 8" key="1">
    <citation type="submission" date="2017-03" db="EMBL/GenBank/DDBJ databases">
        <title>WGS assembly of Porphyra umbilicalis.</title>
        <authorList>
            <person name="Brawley S.H."/>
            <person name="Blouin N.A."/>
            <person name="Ficko-Blean E."/>
            <person name="Wheeler G.L."/>
            <person name="Lohr M."/>
            <person name="Goodson H.V."/>
            <person name="Jenkins J.W."/>
            <person name="Blaby-Haas C.E."/>
            <person name="Helliwell K.E."/>
            <person name="Chan C."/>
            <person name="Marriage T."/>
            <person name="Bhattacharya D."/>
            <person name="Klein A.S."/>
            <person name="Badis Y."/>
            <person name="Brodie J."/>
            <person name="Cao Y."/>
            <person name="Collen J."/>
            <person name="Dittami S.M."/>
            <person name="Gachon C.M."/>
            <person name="Green B.R."/>
            <person name="Karpowicz S."/>
            <person name="Kim J.W."/>
            <person name="Kudahl U."/>
            <person name="Lin S."/>
            <person name="Michel G."/>
            <person name="Mittag M."/>
            <person name="Olson B.J."/>
            <person name="Pangilinan J."/>
            <person name="Peng Y."/>
            <person name="Qiu H."/>
            <person name="Shu S."/>
            <person name="Singer J.T."/>
            <person name="Smith A.G."/>
            <person name="Sprecher B.N."/>
            <person name="Wagner V."/>
            <person name="Wang W."/>
            <person name="Wang Z.-Y."/>
            <person name="Yan J."/>
            <person name="Yarish C."/>
            <person name="Zoeuner-Riek S."/>
            <person name="Zhuang Y."/>
            <person name="Zou Y."/>
            <person name="Lindquist E.A."/>
            <person name="Grimwood J."/>
            <person name="Barry K."/>
            <person name="Rokhsar D.S."/>
            <person name="Schmutz J."/>
            <person name="Stiller J.W."/>
            <person name="Grossman A.R."/>
            <person name="Prochnik S.E."/>
        </authorList>
    </citation>
    <scope>NUCLEOTIDE SEQUENCE [LARGE SCALE GENOMIC DNA]</scope>
    <source>
        <strain evidence="7">4086291</strain>
    </source>
</reference>
<comment type="similarity">
    <text evidence="2">Belongs to the glycosyl hydrolase 53 family.</text>
</comment>
<keyword evidence="8" id="KW-1185">Reference proteome</keyword>
<proteinExistence type="inferred from homology"/>
<dbReference type="SUPFAM" id="SSF51445">
    <property type="entry name" value="(Trans)glycosidases"/>
    <property type="match status" value="1"/>
</dbReference>
<gene>
    <name evidence="7" type="ORF">BU14_0167s0007</name>
</gene>
<dbReference type="EC" id="3.2.1.89" evidence="3"/>
<sequence length="376" mass="37841">MDLIGGDVSFLPHALAPGAAGGARRVAGRGRRGRRRRRRRGGGGGGEAARRAAAVDTLAARVHTYTRDVVDAAVGAGVRLVGVQIGNEVRNGMLWPTGRLVHVPDEVCRAVAGSGGSDGDSDGRVEGPSPKEAADGGAAALDAFATYLAAGVAGVRASSAARSTPLILHTDRGDCLPVAQSVLRPLGARGALAPFAILGFSYHPKHHPGGWRTWRPPSPPSPPPMPWTWRLWRCVSPTRGGSGSPPRGGGAGPCPRRGKPPLCGMWWRPWRPSAGGGGGGGGGDGPDGGGGRDGGRGGGGKGVGVFWWQPEAVDGCGMGAVWEGGRYSLFDRAGRALPAAAALGEAPRGGRGGGGGDPACRVCPCGANLHAGGDAP</sequence>
<dbReference type="PANTHER" id="PTHR34983">
    <property type="entry name" value="ARABINOGALACTAN ENDO-BETA-1,4-GALACTANASE A"/>
    <property type="match status" value="1"/>
</dbReference>
<dbReference type="Gene3D" id="3.20.20.80">
    <property type="entry name" value="Glycosidases"/>
    <property type="match status" value="1"/>
</dbReference>
<evidence type="ECO:0000256" key="1">
    <source>
        <dbReference type="ARBA" id="ARBA00001695"/>
    </source>
</evidence>
<feature type="compositionally biased region" description="Gly residues" evidence="6">
    <location>
        <begin position="240"/>
        <end position="252"/>
    </location>
</feature>
<name>A0A1X6P7R4_PORUM</name>
<dbReference type="GO" id="GO:0015926">
    <property type="term" value="F:glucosidase activity"/>
    <property type="evidence" value="ECO:0007669"/>
    <property type="project" value="InterPro"/>
</dbReference>
<evidence type="ECO:0000313" key="7">
    <source>
        <dbReference type="EMBL" id="OSX76932.1"/>
    </source>
</evidence>
<dbReference type="EMBL" id="KV918850">
    <property type="protein sequence ID" value="OSX76932.1"/>
    <property type="molecule type" value="Genomic_DNA"/>
</dbReference>
<evidence type="ECO:0000313" key="8">
    <source>
        <dbReference type="Proteomes" id="UP000218209"/>
    </source>
</evidence>
<dbReference type="Proteomes" id="UP000218209">
    <property type="component" value="Unassembled WGS sequence"/>
</dbReference>
<dbReference type="GO" id="GO:0045490">
    <property type="term" value="P:pectin catabolic process"/>
    <property type="evidence" value="ECO:0007669"/>
    <property type="project" value="TreeGrafter"/>
</dbReference>
<dbReference type="InterPro" id="IPR011683">
    <property type="entry name" value="Glyco_hydro_53"/>
</dbReference>
<dbReference type="PANTHER" id="PTHR34983:SF1">
    <property type="entry name" value="ARABINOGALACTAN ENDO-BETA-1,4-GALACTANASE A"/>
    <property type="match status" value="1"/>
</dbReference>
<evidence type="ECO:0000256" key="5">
    <source>
        <dbReference type="ARBA" id="ARBA00023295"/>
    </source>
</evidence>
<feature type="compositionally biased region" description="Gly residues" evidence="6">
    <location>
        <begin position="274"/>
        <end position="298"/>
    </location>
</feature>
<dbReference type="Pfam" id="PF07745">
    <property type="entry name" value="Glyco_hydro_53"/>
    <property type="match status" value="1"/>
</dbReference>
<dbReference type="GO" id="GO:0031218">
    <property type="term" value="F:arabinogalactan endo-1,4-beta-galactosidase activity"/>
    <property type="evidence" value="ECO:0007669"/>
    <property type="project" value="UniProtKB-EC"/>
</dbReference>
<dbReference type="InterPro" id="IPR017853">
    <property type="entry name" value="GH"/>
</dbReference>
<organism evidence="7 8">
    <name type="scientific">Porphyra umbilicalis</name>
    <name type="common">Purple laver</name>
    <name type="synonym">Red alga</name>
    <dbReference type="NCBI Taxonomy" id="2786"/>
    <lineage>
        <taxon>Eukaryota</taxon>
        <taxon>Rhodophyta</taxon>
        <taxon>Bangiophyceae</taxon>
        <taxon>Bangiales</taxon>
        <taxon>Bangiaceae</taxon>
        <taxon>Porphyra</taxon>
    </lineage>
</organism>
<evidence type="ECO:0000256" key="6">
    <source>
        <dbReference type="SAM" id="MobiDB-lite"/>
    </source>
</evidence>
<comment type="catalytic activity">
    <reaction evidence="1">
        <text>The enzyme specifically hydrolyzes (1-&gt;4)-beta-D-galactosidic linkages in type I arabinogalactans.</text>
        <dbReference type="EC" id="3.2.1.89"/>
    </reaction>
</comment>